<reference evidence="1" key="2">
    <citation type="journal article" date="2015" name="Data Brief">
        <title>Shoot transcriptome of the giant reed, Arundo donax.</title>
        <authorList>
            <person name="Barrero R.A."/>
            <person name="Guerrero F.D."/>
            <person name="Moolhuijzen P."/>
            <person name="Goolsby J.A."/>
            <person name="Tidwell J."/>
            <person name="Bellgard S.E."/>
            <person name="Bellgard M.I."/>
        </authorList>
    </citation>
    <scope>NUCLEOTIDE SEQUENCE</scope>
    <source>
        <tissue evidence="1">Shoot tissue taken approximately 20 cm above the soil surface</tissue>
    </source>
</reference>
<dbReference type="AlphaFoldDB" id="A0A0A9D3A0"/>
<protein>
    <submittedName>
        <fullName evidence="1">Uncharacterized protein</fullName>
    </submittedName>
</protein>
<sequence>MIPYHLLKGDVMQAKNIAAVSNDNCQSVHHKYMWKLCLLTGTNV</sequence>
<dbReference type="EMBL" id="GBRH01216742">
    <property type="protein sequence ID" value="JAD81153.1"/>
    <property type="molecule type" value="Transcribed_RNA"/>
</dbReference>
<proteinExistence type="predicted"/>
<organism evidence="1">
    <name type="scientific">Arundo donax</name>
    <name type="common">Giant reed</name>
    <name type="synonym">Donax arundinaceus</name>
    <dbReference type="NCBI Taxonomy" id="35708"/>
    <lineage>
        <taxon>Eukaryota</taxon>
        <taxon>Viridiplantae</taxon>
        <taxon>Streptophyta</taxon>
        <taxon>Embryophyta</taxon>
        <taxon>Tracheophyta</taxon>
        <taxon>Spermatophyta</taxon>
        <taxon>Magnoliopsida</taxon>
        <taxon>Liliopsida</taxon>
        <taxon>Poales</taxon>
        <taxon>Poaceae</taxon>
        <taxon>PACMAD clade</taxon>
        <taxon>Arundinoideae</taxon>
        <taxon>Arundineae</taxon>
        <taxon>Arundo</taxon>
    </lineage>
</organism>
<evidence type="ECO:0000313" key="1">
    <source>
        <dbReference type="EMBL" id="JAD81153.1"/>
    </source>
</evidence>
<reference evidence="1" key="1">
    <citation type="submission" date="2014-09" db="EMBL/GenBank/DDBJ databases">
        <authorList>
            <person name="Magalhaes I.L.F."/>
            <person name="Oliveira U."/>
            <person name="Santos F.R."/>
            <person name="Vidigal T.H.D.A."/>
            <person name="Brescovit A.D."/>
            <person name="Santos A.J."/>
        </authorList>
    </citation>
    <scope>NUCLEOTIDE SEQUENCE</scope>
    <source>
        <tissue evidence="1">Shoot tissue taken approximately 20 cm above the soil surface</tissue>
    </source>
</reference>
<name>A0A0A9D3A0_ARUDO</name>
<accession>A0A0A9D3A0</accession>